<keyword evidence="1" id="KW-0472">Membrane</keyword>
<sequence>MSSRLSGSGTSAPCVVSIELGLAISALAIPPLFFCDRQSEQTCKTSEYVVVRKRLSGCSSDQAFLMVGGWKRDYPDPPPSLPSMGKLITAGPTTFHQVGFDKRNAYMW</sequence>
<dbReference type="AlphaFoldDB" id="A0A319CUN9"/>
<keyword evidence="1" id="KW-0812">Transmembrane</keyword>
<reference evidence="2 3" key="1">
    <citation type="submission" date="2018-02" db="EMBL/GenBank/DDBJ databases">
        <title>The genomes of Aspergillus section Nigri reveals drivers in fungal speciation.</title>
        <authorList>
            <consortium name="DOE Joint Genome Institute"/>
            <person name="Vesth T.C."/>
            <person name="Nybo J."/>
            <person name="Theobald S."/>
            <person name="Brandl J."/>
            <person name="Frisvad J.C."/>
            <person name="Nielsen K.F."/>
            <person name="Lyhne E.K."/>
            <person name="Kogle M.E."/>
            <person name="Kuo A."/>
            <person name="Riley R."/>
            <person name="Clum A."/>
            <person name="Nolan M."/>
            <person name="Lipzen A."/>
            <person name="Salamov A."/>
            <person name="Henrissat B."/>
            <person name="Wiebenga A."/>
            <person name="De vries R.P."/>
            <person name="Grigoriev I.V."/>
            <person name="Mortensen U.H."/>
            <person name="Andersen M.R."/>
            <person name="Baker S.E."/>
        </authorList>
    </citation>
    <scope>NUCLEOTIDE SEQUENCE [LARGE SCALE GENOMIC DNA]</scope>
    <source>
        <strain evidence="2 3">CBS 707.79</strain>
    </source>
</reference>
<evidence type="ECO:0000256" key="1">
    <source>
        <dbReference type="SAM" id="Phobius"/>
    </source>
</evidence>
<proteinExistence type="predicted"/>
<keyword evidence="3" id="KW-1185">Reference proteome</keyword>
<gene>
    <name evidence="2" type="ORF">BO71DRAFT_122786</name>
</gene>
<evidence type="ECO:0000313" key="3">
    <source>
        <dbReference type="Proteomes" id="UP000247810"/>
    </source>
</evidence>
<evidence type="ECO:0000313" key="2">
    <source>
        <dbReference type="EMBL" id="PYH88956.1"/>
    </source>
</evidence>
<keyword evidence="1" id="KW-1133">Transmembrane helix</keyword>
<dbReference type="Proteomes" id="UP000247810">
    <property type="component" value="Unassembled WGS sequence"/>
</dbReference>
<protein>
    <submittedName>
        <fullName evidence="2">Uncharacterized protein</fullName>
    </submittedName>
</protein>
<dbReference type="VEuPathDB" id="FungiDB:BO71DRAFT_122786"/>
<feature type="transmembrane region" description="Helical" evidence="1">
    <location>
        <begin position="12"/>
        <end position="34"/>
    </location>
</feature>
<accession>A0A319CUN9</accession>
<organism evidence="2 3">
    <name type="scientific">Aspergillus ellipticus CBS 707.79</name>
    <dbReference type="NCBI Taxonomy" id="1448320"/>
    <lineage>
        <taxon>Eukaryota</taxon>
        <taxon>Fungi</taxon>
        <taxon>Dikarya</taxon>
        <taxon>Ascomycota</taxon>
        <taxon>Pezizomycotina</taxon>
        <taxon>Eurotiomycetes</taxon>
        <taxon>Eurotiomycetidae</taxon>
        <taxon>Eurotiales</taxon>
        <taxon>Aspergillaceae</taxon>
        <taxon>Aspergillus</taxon>
        <taxon>Aspergillus subgen. Circumdati</taxon>
    </lineage>
</organism>
<dbReference type="EMBL" id="KZ826056">
    <property type="protein sequence ID" value="PYH88956.1"/>
    <property type="molecule type" value="Genomic_DNA"/>
</dbReference>
<name>A0A319CUN9_9EURO</name>